<proteinExistence type="predicted"/>
<dbReference type="EMBL" id="CP002287">
    <property type="protein sequence ID" value="ADP17090.1"/>
    <property type="molecule type" value="Genomic_DNA"/>
</dbReference>
<name>E3HNQ1_ACHXA</name>
<evidence type="ECO:0008006" key="3">
    <source>
        <dbReference type="Google" id="ProtNLM"/>
    </source>
</evidence>
<protein>
    <recommendedName>
        <fullName evidence="3">Metallo-beta-lactamase domain-containing protein</fullName>
    </recommendedName>
</protein>
<evidence type="ECO:0000313" key="2">
    <source>
        <dbReference type="Proteomes" id="UP000006876"/>
    </source>
</evidence>
<sequence length="429" mass="47147">MGLHKFEILPETLPLPRPLYLWARVESVDVVERPNDKSTPTAVSLDALACEDLRDLESLTPLEPKWLRHITLHFPRPDSRGGPAEFDSGYKEGDWLRLTLSIHAHGPLGFIEGPFPSLLPGEDTAASDHPVFFGRLAWIRRTEPHESRLLSDRCKCEVVDQLGPKSLSIISEVDGSTVRLPDLLVRVVDVGQASCNAIHSQHHLSRVVGYFDVGRPLWFQSKSWPTTPPSIPTPKNAFVVLSHWDYDHYSMALGFQKALLNLSWFAPAPQHPGPTVAALIKRLGRNLSLCSAGMHAINSNVRVYACTGPTNDKNQCGYAMQVQTTQGNILMAGDADYQYIPSPAKRDLKGLVISHHGGGNTGTPPTPSGPGNAVVSFGVPNKYHHPVAAQIKQHTAAGWVVVASNWAKHPDLAPMKRIAGATRRKDHWL</sequence>
<evidence type="ECO:0000313" key="1">
    <source>
        <dbReference type="EMBL" id="ADP17090.1"/>
    </source>
</evidence>
<reference evidence="1 2" key="1">
    <citation type="journal article" date="2011" name="J. Bacteriol.">
        <title>Complete genome sequence of the haloaromatic acid-degrading bacterium Achromobacter xylosoxidans A8.</title>
        <authorList>
            <person name="Strnad H."/>
            <person name="Ridl J."/>
            <person name="Paces J."/>
            <person name="Kolar M."/>
            <person name="Vlcek C."/>
            <person name="Paces V."/>
        </authorList>
    </citation>
    <scope>NUCLEOTIDE SEQUENCE [LARGE SCALE GENOMIC DNA]</scope>
    <source>
        <strain evidence="1 2">A8</strain>
    </source>
</reference>
<gene>
    <name evidence="1" type="ordered locus">AXYL_03770</name>
</gene>
<dbReference type="Gene3D" id="3.60.15.10">
    <property type="entry name" value="Ribonuclease Z/Hydroxyacylglutathione hydrolase-like"/>
    <property type="match status" value="1"/>
</dbReference>
<dbReference type="KEGG" id="axy:AXYL_03770"/>
<dbReference type="InterPro" id="IPR036866">
    <property type="entry name" value="RibonucZ/Hydroxyglut_hydro"/>
</dbReference>
<dbReference type="AlphaFoldDB" id="E3HNQ1"/>
<dbReference type="HOGENOM" id="CLU_578278_0_0_4"/>
<dbReference type="SUPFAM" id="SSF56281">
    <property type="entry name" value="Metallo-hydrolase/oxidoreductase"/>
    <property type="match status" value="1"/>
</dbReference>
<organism evidence="1 2">
    <name type="scientific">Achromobacter xylosoxidans (strain A8)</name>
    <dbReference type="NCBI Taxonomy" id="762376"/>
    <lineage>
        <taxon>Bacteria</taxon>
        <taxon>Pseudomonadati</taxon>
        <taxon>Pseudomonadota</taxon>
        <taxon>Betaproteobacteria</taxon>
        <taxon>Burkholderiales</taxon>
        <taxon>Alcaligenaceae</taxon>
        <taxon>Achromobacter</taxon>
    </lineage>
</organism>
<accession>E3HNQ1</accession>
<dbReference type="eggNOG" id="COG2333">
    <property type="taxonomic scope" value="Bacteria"/>
</dbReference>
<dbReference type="Proteomes" id="UP000006876">
    <property type="component" value="Chromosome"/>
</dbReference>